<reference evidence="6 7" key="1">
    <citation type="journal article" date="2019" name="Nat. Microbiol.">
        <title>Mediterranean grassland soil C-N compound turnover is dependent on rainfall and depth, and is mediated by genomically divergent microorganisms.</title>
        <authorList>
            <person name="Diamond S."/>
            <person name="Andeer P.F."/>
            <person name="Li Z."/>
            <person name="Crits-Christoph A."/>
            <person name="Burstein D."/>
            <person name="Anantharaman K."/>
            <person name="Lane K.R."/>
            <person name="Thomas B.C."/>
            <person name="Pan C."/>
            <person name="Northen T.R."/>
            <person name="Banfield J.F."/>
        </authorList>
    </citation>
    <scope>NUCLEOTIDE SEQUENCE [LARGE SCALE GENOMIC DNA]</scope>
    <source>
        <strain evidence="6">WS_10</strain>
    </source>
</reference>
<dbReference type="AlphaFoldDB" id="A0A538UBA7"/>
<evidence type="ECO:0000256" key="1">
    <source>
        <dbReference type="ARBA" id="ARBA00001911"/>
    </source>
</evidence>
<evidence type="ECO:0000313" key="6">
    <source>
        <dbReference type="EMBL" id="TMQ73176.1"/>
    </source>
</evidence>
<feature type="domain" description="NAD-dependent epimerase/dehydratase" evidence="5">
    <location>
        <begin position="45"/>
        <end position="127"/>
    </location>
</feature>
<dbReference type="Pfam" id="PF01370">
    <property type="entry name" value="Epimerase"/>
    <property type="match status" value="1"/>
</dbReference>
<evidence type="ECO:0000256" key="2">
    <source>
        <dbReference type="ARBA" id="ARBA00022793"/>
    </source>
</evidence>
<name>A0A538UBA7_UNCEI</name>
<dbReference type="GO" id="GO:0070403">
    <property type="term" value="F:NAD+ binding"/>
    <property type="evidence" value="ECO:0007669"/>
    <property type="project" value="InterPro"/>
</dbReference>
<dbReference type="GO" id="GO:0042732">
    <property type="term" value="P:D-xylose metabolic process"/>
    <property type="evidence" value="ECO:0007669"/>
    <property type="project" value="InterPro"/>
</dbReference>
<gene>
    <name evidence="6" type="ORF">E6K80_00795</name>
</gene>
<evidence type="ECO:0000256" key="3">
    <source>
        <dbReference type="ARBA" id="ARBA00023027"/>
    </source>
</evidence>
<dbReference type="GO" id="GO:0048040">
    <property type="term" value="F:UDP-glucuronate decarboxylase activity"/>
    <property type="evidence" value="ECO:0007669"/>
    <property type="project" value="TreeGrafter"/>
</dbReference>
<protein>
    <submittedName>
        <fullName evidence="6">NAD-dependent epimerase/dehydratase family protein</fullName>
    </submittedName>
</protein>
<evidence type="ECO:0000313" key="7">
    <source>
        <dbReference type="Proteomes" id="UP000319836"/>
    </source>
</evidence>
<dbReference type="InterPro" id="IPR001509">
    <property type="entry name" value="Epimerase_deHydtase"/>
</dbReference>
<dbReference type="PANTHER" id="PTHR43078:SF6">
    <property type="entry name" value="UDP-GLUCURONIC ACID DECARBOXYLASE 1"/>
    <property type="match status" value="1"/>
</dbReference>
<dbReference type="EMBL" id="VBPA01000019">
    <property type="protein sequence ID" value="TMQ73176.1"/>
    <property type="molecule type" value="Genomic_DNA"/>
</dbReference>
<evidence type="ECO:0000259" key="5">
    <source>
        <dbReference type="Pfam" id="PF01370"/>
    </source>
</evidence>
<comment type="caution">
    <text evidence="6">The sequence shown here is derived from an EMBL/GenBank/DDBJ whole genome shotgun (WGS) entry which is preliminary data.</text>
</comment>
<keyword evidence="2" id="KW-0210">Decarboxylase</keyword>
<sequence length="211" mass="23446">MHLARAALRARSAQSPRTVARRPAGFELRGLRPILQAALGRGRGAYHQQHGLEIVEARLFNTVGPGQTGAYGMVMPRFVAAAVEGRPLDLYGDGRQRRCFCDVRDVIEAVVSLMRNSRCHGRVFNVGSDCCISITELAQRVISLTGSRSGTRLVPYERVYGADFEEPRERRPDLTRLREAIGFAPRFSLERTILDIARSMRNAKTPQLAVA</sequence>
<evidence type="ECO:0000256" key="4">
    <source>
        <dbReference type="ARBA" id="ARBA00023239"/>
    </source>
</evidence>
<dbReference type="InterPro" id="IPR044516">
    <property type="entry name" value="UXS-like"/>
</dbReference>
<dbReference type="PANTHER" id="PTHR43078">
    <property type="entry name" value="UDP-GLUCURONIC ACID DECARBOXYLASE-RELATED"/>
    <property type="match status" value="1"/>
</dbReference>
<dbReference type="Gene3D" id="3.40.50.720">
    <property type="entry name" value="NAD(P)-binding Rossmann-like Domain"/>
    <property type="match status" value="1"/>
</dbReference>
<dbReference type="GO" id="GO:0005737">
    <property type="term" value="C:cytoplasm"/>
    <property type="evidence" value="ECO:0007669"/>
    <property type="project" value="TreeGrafter"/>
</dbReference>
<accession>A0A538UBA7</accession>
<comment type="cofactor">
    <cofactor evidence="1">
        <name>NAD(+)</name>
        <dbReference type="ChEBI" id="CHEBI:57540"/>
    </cofactor>
</comment>
<dbReference type="InterPro" id="IPR036291">
    <property type="entry name" value="NAD(P)-bd_dom_sf"/>
</dbReference>
<organism evidence="6 7">
    <name type="scientific">Eiseniibacteriota bacterium</name>
    <dbReference type="NCBI Taxonomy" id="2212470"/>
    <lineage>
        <taxon>Bacteria</taxon>
        <taxon>Candidatus Eiseniibacteriota</taxon>
    </lineage>
</organism>
<keyword evidence="3" id="KW-0520">NAD</keyword>
<proteinExistence type="predicted"/>
<keyword evidence="4" id="KW-0456">Lyase</keyword>
<dbReference type="Proteomes" id="UP000319836">
    <property type="component" value="Unassembled WGS sequence"/>
</dbReference>
<dbReference type="SUPFAM" id="SSF51735">
    <property type="entry name" value="NAD(P)-binding Rossmann-fold domains"/>
    <property type="match status" value="1"/>
</dbReference>